<evidence type="ECO:0000313" key="8">
    <source>
        <dbReference type="EMBL" id="KAF9754699.1"/>
    </source>
</evidence>
<sequence length="176" mass="19570">MAGSTTDDRSDHLSVEKANKTTQPETIQENEPSNDENVVYPTGITLILIITSLCLAVFLVALDQTIIAPALGAITAEYKSVKDIGWYGSAYLLTTTALQPMYGNIYKLFNVKLAYLAAVFIFEIGSLVCAVAPQLDGVHCWTCHCRHWNSWSVLWVHCHPVSLKYVLCRLTLPPRR</sequence>
<comment type="subcellular location">
    <subcellularLocation>
        <location evidence="1">Membrane</location>
        <topology evidence="1">Multi-pass membrane protein</topology>
    </subcellularLocation>
</comment>
<evidence type="ECO:0000256" key="3">
    <source>
        <dbReference type="ARBA" id="ARBA00022989"/>
    </source>
</evidence>
<dbReference type="AlphaFoldDB" id="A0A8H7NEZ5"/>
<evidence type="ECO:0000256" key="1">
    <source>
        <dbReference type="ARBA" id="ARBA00004141"/>
    </source>
</evidence>
<accession>A0A8H7NEZ5</accession>
<evidence type="ECO:0000259" key="7">
    <source>
        <dbReference type="PROSITE" id="PS50850"/>
    </source>
</evidence>
<keyword evidence="2 6" id="KW-0812">Transmembrane</keyword>
<dbReference type="Pfam" id="PF07690">
    <property type="entry name" value="MFS_1"/>
    <property type="match status" value="1"/>
</dbReference>
<evidence type="ECO:0000256" key="6">
    <source>
        <dbReference type="SAM" id="Phobius"/>
    </source>
</evidence>
<name>A0A8H7NEZ5_BIOOC</name>
<dbReference type="PANTHER" id="PTHR23501">
    <property type="entry name" value="MAJOR FACILITATOR SUPERFAMILY"/>
    <property type="match status" value="1"/>
</dbReference>
<feature type="compositionally biased region" description="Polar residues" evidence="5">
    <location>
        <begin position="20"/>
        <end position="31"/>
    </location>
</feature>
<dbReference type="PANTHER" id="PTHR23501:SF198">
    <property type="entry name" value="AZOLE RESISTANCE PROTEIN 1-RELATED"/>
    <property type="match status" value="1"/>
</dbReference>
<organism evidence="8 9">
    <name type="scientific">Bionectria ochroleuca</name>
    <name type="common">Gliocladium roseum</name>
    <dbReference type="NCBI Taxonomy" id="29856"/>
    <lineage>
        <taxon>Eukaryota</taxon>
        <taxon>Fungi</taxon>
        <taxon>Dikarya</taxon>
        <taxon>Ascomycota</taxon>
        <taxon>Pezizomycotina</taxon>
        <taxon>Sordariomycetes</taxon>
        <taxon>Hypocreomycetidae</taxon>
        <taxon>Hypocreales</taxon>
        <taxon>Bionectriaceae</taxon>
        <taxon>Clonostachys</taxon>
    </lineage>
</organism>
<dbReference type="InterPro" id="IPR020846">
    <property type="entry name" value="MFS_dom"/>
</dbReference>
<dbReference type="Gene3D" id="1.20.1720.10">
    <property type="entry name" value="Multidrug resistance protein D"/>
    <property type="match status" value="1"/>
</dbReference>
<feature type="transmembrane region" description="Helical" evidence="6">
    <location>
        <begin position="38"/>
        <end position="62"/>
    </location>
</feature>
<dbReference type="PROSITE" id="PS50850">
    <property type="entry name" value="MFS"/>
    <property type="match status" value="1"/>
</dbReference>
<evidence type="ECO:0000256" key="4">
    <source>
        <dbReference type="ARBA" id="ARBA00023136"/>
    </source>
</evidence>
<comment type="caution">
    <text evidence="8">The sequence shown here is derived from an EMBL/GenBank/DDBJ whole genome shotgun (WGS) entry which is preliminary data.</text>
</comment>
<proteinExistence type="predicted"/>
<dbReference type="InterPro" id="IPR036259">
    <property type="entry name" value="MFS_trans_sf"/>
</dbReference>
<dbReference type="Proteomes" id="UP000616885">
    <property type="component" value="Unassembled WGS sequence"/>
</dbReference>
<dbReference type="InterPro" id="IPR011701">
    <property type="entry name" value="MFS"/>
</dbReference>
<feature type="region of interest" description="Disordered" evidence="5">
    <location>
        <begin position="1"/>
        <end position="34"/>
    </location>
</feature>
<evidence type="ECO:0000313" key="9">
    <source>
        <dbReference type="Proteomes" id="UP000616885"/>
    </source>
</evidence>
<reference evidence="8" key="1">
    <citation type="submission" date="2020-10" db="EMBL/GenBank/DDBJ databases">
        <title>High-Quality Genome Resource of Clonostachys rosea strain S41 by Oxford Nanopore Long-Read Sequencing.</title>
        <authorList>
            <person name="Wang H."/>
        </authorList>
    </citation>
    <scope>NUCLEOTIDE SEQUENCE</scope>
    <source>
        <strain evidence="8">S41</strain>
    </source>
</reference>
<feature type="transmembrane region" description="Helical" evidence="6">
    <location>
        <begin position="113"/>
        <end position="135"/>
    </location>
</feature>
<feature type="compositionally biased region" description="Basic and acidic residues" evidence="5">
    <location>
        <begin position="1"/>
        <end position="19"/>
    </location>
</feature>
<gene>
    <name evidence="8" type="ORF">IM811_010140</name>
</gene>
<keyword evidence="4 6" id="KW-0472">Membrane</keyword>
<protein>
    <recommendedName>
        <fullName evidence="7">Major facilitator superfamily (MFS) profile domain-containing protein</fullName>
    </recommendedName>
</protein>
<dbReference type="SUPFAM" id="SSF103473">
    <property type="entry name" value="MFS general substrate transporter"/>
    <property type="match status" value="1"/>
</dbReference>
<evidence type="ECO:0000256" key="2">
    <source>
        <dbReference type="ARBA" id="ARBA00022692"/>
    </source>
</evidence>
<dbReference type="EMBL" id="JADCTT010000003">
    <property type="protein sequence ID" value="KAF9754699.1"/>
    <property type="molecule type" value="Genomic_DNA"/>
</dbReference>
<dbReference type="GO" id="GO:0022857">
    <property type="term" value="F:transmembrane transporter activity"/>
    <property type="evidence" value="ECO:0007669"/>
    <property type="project" value="InterPro"/>
</dbReference>
<evidence type="ECO:0000256" key="5">
    <source>
        <dbReference type="SAM" id="MobiDB-lite"/>
    </source>
</evidence>
<dbReference type="GO" id="GO:0005886">
    <property type="term" value="C:plasma membrane"/>
    <property type="evidence" value="ECO:0007669"/>
    <property type="project" value="TreeGrafter"/>
</dbReference>
<keyword evidence="3 6" id="KW-1133">Transmembrane helix</keyword>
<feature type="domain" description="Major facilitator superfamily (MFS) profile" evidence="7">
    <location>
        <begin position="49"/>
        <end position="176"/>
    </location>
</feature>